<organism evidence="3 4">
    <name type="scientific">Sandaracinobacteroides saxicola</name>
    <dbReference type="NCBI Taxonomy" id="2759707"/>
    <lineage>
        <taxon>Bacteria</taxon>
        <taxon>Pseudomonadati</taxon>
        <taxon>Pseudomonadota</taxon>
        <taxon>Alphaproteobacteria</taxon>
        <taxon>Sphingomonadales</taxon>
        <taxon>Sphingosinicellaceae</taxon>
        <taxon>Sandaracinobacteroides</taxon>
    </lineage>
</organism>
<dbReference type="PANTHER" id="PTHR33606:SF3">
    <property type="entry name" value="PROTEIN YCII"/>
    <property type="match status" value="1"/>
</dbReference>
<dbReference type="KEGG" id="sand:H3309_11395"/>
<evidence type="ECO:0000313" key="3">
    <source>
        <dbReference type="EMBL" id="QMW21979.1"/>
    </source>
</evidence>
<keyword evidence="4" id="KW-1185">Reference proteome</keyword>
<dbReference type="PANTHER" id="PTHR33606">
    <property type="entry name" value="PROTEIN YCII"/>
    <property type="match status" value="1"/>
</dbReference>
<dbReference type="Proteomes" id="UP000515292">
    <property type="component" value="Chromosome"/>
</dbReference>
<reference evidence="3 4" key="1">
    <citation type="submission" date="2020-07" db="EMBL/GenBank/DDBJ databases">
        <title>Complete genome sequence for Sandaracinobacter sp. M6.</title>
        <authorList>
            <person name="Tang Y."/>
            <person name="Liu Q."/>
            <person name="Guo Z."/>
            <person name="Lei P."/>
            <person name="Huang B."/>
        </authorList>
    </citation>
    <scope>NUCLEOTIDE SEQUENCE [LARGE SCALE GENOMIC DNA]</scope>
    <source>
        <strain evidence="3 4">M6</strain>
    </source>
</reference>
<dbReference type="RefSeq" id="WP_182294824.1">
    <property type="nucleotide sequence ID" value="NZ_CP059851.1"/>
</dbReference>
<sequence length="121" mass="12657">MTAAGVKVAATAESLWTGLGESAKALAVPTFAIHCIDKPLSAELRAATRPEHLRYLKAAVEKVVVAGPLLDDAGAPIGSMLLMNFPDRKAAVAFAAKDPYAEVGLFASVAVTAWRQVLPEN</sequence>
<protein>
    <submittedName>
        <fullName evidence="3">YciI family protein</fullName>
    </submittedName>
</protein>
<dbReference type="EMBL" id="CP059851">
    <property type="protein sequence ID" value="QMW21979.1"/>
    <property type="molecule type" value="Genomic_DNA"/>
</dbReference>
<dbReference type="Gene3D" id="3.30.70.1060">
    <property type="entry name" value="Dimeric alpha+beta barrel"/>
    <property type="match status" value="1"/>
</dbReference>
<evidence type="ECO:0000259" key="2">
    <source>
        <dbReference type="Pfam" id="PF03795"/>
    </source>
</evidence>
<dbReference type="Pfam" id="PF03795">
    <property type="entry name" value="YCII"/>
    <property type="match status" value="1"/>
</dbReference>
<accession>A0A7G5IF37</accession>
<dbReference type="InterPro" id="IPR011008">
    <property type="entry name" value="Dimeric_a/b-barrel"/>
</dbReference>
<proteinExistence type="inferred from homology"/>
<gene>
    <name evidence="3" type="ORF">H3309_11395</name>
</gene>
<evidence type="ECO:0000256" key="1">
    <source>
        <dbReference type="ARBA" id="ARBA00007689"/>
    </source>
</evidence>
<dbReference type="InterPro" id="IPR051807">
    <property type="entry name" value="Sec-metab_biosynth-assoc"/>
</dbReference>
<dbReference type="InterPro" id="IPR005545">
    <property type="entry name" value="YCII"/>
</dbReference>
<name>A0A7G5IF37_9SPHN</name>
<evidence type="ECO:0000313" key="4">
    <source>
        <dbReference type="Proteomes" id="UP000515292"/>
    </source>
</evidence>
<comment type="similarity">
    <text evidence="1">Belongs to the YciI family.</text>
</comment>
<dbReference type="SUPFAM" id="SSF54909">
    <property type="entry name" value="Dimeric alpha+beta barrel"/>
    <property type="match status" value="1"/>
</dbReference>
<dbReference type="AlphaFoldDB" id="A0A7G5IF37"/>
<feature type="domain" description="YCII-related" evidence="2">
    <location>
        <begin position="31"/>
        <end position="115"/>
    </location>
</feature>